<feature type="compositionally biased region" description="Low complexity" evidence="1">
    <location>
        <begin position="416"/>
        <end position="433"/>
    </location>
</feature>
<keyword evidence="5" id="KW-1185">Reference proteome</keyword>
<evidence type="ECO:0008006" key="6">
    <source>
        <dbReference type="Google" id="ProtNLM"/>
    </source>
</evidence>
<keyword evidence="2" id="KW-0472">Membrane</keyword>
<protein>
    <recommendedName>
        <fullName evidence="6">Secreted protein</fullName>
    </recommendedName>
</protein>
<dbReference type="Pfam" id="PF19516">
    <property type="entry name" value="DUF6049"/>
    <property type="match status" value="1"/>
</dbReference>
<feature type="compositionally biased region" description="Acidic residues" evidence="1">
    <location>
        <begin position="376"/>
        <end position="405"/>
    </location>
</feature>
<comment type="caution">
    <text evidence="4">The sequence shown here is derived from an EMBL/GenBank/DDBJ whole genome shotgun (WGS) entry which is preliminary data.</text>
</comment>
<feature type="compositionally biased region" description="Low complexity" evidence="1">
    <location>
        <begin position="348"/>
        <end position="375"/>
    </location>
</feature>
<evidence type="ECO:0000313" key="4">
    <source>
        <dbReference type="EMBL" id="NYD28371.1"/>
    </source>
</evidence>
<feature type="transmembrane region" description="Helical" evidence="2">
    <location>
        <begin position="744"/>
        <end position="762"/>
    </location>
</feature>
<evidence type="ECO:0000256" key="3">
    <source>
        <dbReference type="SAM" id="SignalP"/>
    </source>
</evidence>
<keyword evidence="3" id="KW-0732">Signal</keyword>
<dbReference type="EMBL" id="JACCBD010000001">
    <property type="protein sequence ID" value="NYD28371.1"/>
    <property type="molecule type" value="Genomic_DNA"/>
</dbReference>
<organism evidence="4 5">
    <name type="scientific">Leucobacter aridicollis</name>
    <dbReference type="NCBI Taxonomy" id="283878"/>
    <lineage>
        <taxon>Bacteria</taxon>
        <taxon>Bacillati</taxon>
        <taxon>Actinomycetota</taxon>
        <taxon>Actinomycetes</taxon>
        <taxon>Micrococcales</taxon>
        <taxon>Microbacteriaceae</taxon>
        <taxon>Leucobacter</taxon>
    </lineage>
</organism>
<dbReference type="InterPro" id="IPR046112">
    <property type="entry name" value="DUF6049"/>
</dbReference>
<proteinExistence type="predicted"/>
<keyword evidence="2" id="KW-1133">Transmembrane helix</keyword>
<feature type="region of interest" description="Disordered" evidence="1">
    <location>
        <begin position="338"/>
        <end position="433"/>
    </location>
</feature>
<evidence type="ECO:0000256" key="2">
    <source>
        <dbReference type="SAM" id="Phobius"/>
    </source>
</evidence>
<dbReference type="RefSeq" id="WP_185988017.1">
    <property type="nucleotide sequence ID" value="NZ_BAAALZ010000004.1"/>
</dbReference>
<evidence type="ECO:0000313" key="5">
    <source>
        <dbReference type="Proteomes" id="UP000586095"/>
    </source>
</evidence>
<gene>
    <name evidence="4" type="ORF">BJ960_003174</name>
</gene>
<feature type="signal peptide" evidence="3">
    <location>
        <begin position="1"/>
        <end position="29"/>
    </location>
</feature>
<accession>A0A852R460</accession>
<feature type="chain" id="PRO_5032462296" description="Secreted protein" evidence="3">
    <location>
        <begin position="30"/>
        <end position="775"/>
    </location>
</feature>
<dbReference type="Proteomes" id="UP000586095">
    <property type="component" value="Unassembled WGS sequence"/>
</dbReference>
<reference evidence="4 5" key="1">
    <citation type="submission" date="2020-07" db="EMBL/GenBank/DDBJ databases">
        <title>Sequencing the genomes of 1000 actinobacteria strains.</title>
        <authorList>
            <person name="Klenk H.-P."/>
        </authorList>
    </citation>
    <scope>NUCLEOTIDE SEQUENCE [LARGE SCALE GENOMIC DNA]</scope>
    <source>
        <strain evidence="4 5">DSM 17380</strain>
    </source>
</reference>
<keyword evidence="2" id="KW-0812">Transmembrane</keyword>
<feature type="region of interest" description="Disordered" evidence="1">
    <location>
        <begin position="114"/>
        <end position="143"/>
    </location>
</feature>
<name>A0A852R460_9MICO</name>
<evidence type="ECO:0000256" key="1">
    <source>
        <dbReference type="SAM" id="MobiDB-lite"/>
    </source>
</evidence>
<sequence length="775" mass="79401">MRVLRRPRALTAALIAGALLAGGAPGALAVVAERSAETPVGGQSDGDARTDEPGLELVVAPETPIVDSGATEVKFTVLLRNAGELSAPEGSVELAIGDRLTGSSAIPRPEELAATADAPPLDDDADASSEKTDGGGQGADAAAESAAPLRTVLATAAIDAIAGGKEQTATVTVPLSDIPAFTPTTHGVYPVYATYRASDSGAAASLSAFTPIVWSGPHQADAAVDLTSIVPLTLSTKVQSLPTRAQLGSETPRLEELVDFATRTQSVLAIDPRYVAAVRAYGTEAPQAARDLVARLESTALPNFMLQFGDADPAAQAAMGATELLGPNGFEFVTRFGAWEPDPEPEAPGDAPEASGGAAGAHRAASTATTPGTTADDADDAGAEGDTTDPADADDAGADNTDPDPEERGAVPTDEALTAWPGGLAGAWPGPGQADSRTLTLLREAALDFTVLRSDNVTLTGGPRAALGDAGTALVTDAELDAAVQLALAGETEAERALGAAGAAARLALAADADVAGLVLGVDRGGAATNERPERVISELTTQRWIKPVAHTAQAAGNARLKPGTAAEERVELLAEAVGNEPTVLEARATLVNPEYLDSYQRMRLLTLFATRYSGPDADFADTATQFAKRDAELHDGVRLVGTKRAQLVGGSTKIPIQLRNSLPFDAVVTLEVSPTSAALRLPERTFHDILLPEDSSERVLVPATSRVSSGDSALLLSVTSADGEYTASTGRLEVTISSAVETVAIALLGTAAALLFGFGIWRSIRRRRTLSAGE</sequence>
<dbReference type="AlphaFoldDB" id="A0A852R460"/>